<feature type="domain" description="Carrier" evidence="5">
    <location>
        <begin position="579"/>
        <end position="636"/>
    </location>
</feature>
<dbReference type="PROSITE" id="PS00455">
    <property type="entry name" value="AMP_BINDING"/>
    <property type="match status" value="1"/>
</dbReference>
<gene>
    <name evidence="7" type="ORF">N0V93_009823</name>
</gene>
<dbReference type="Pfam" id="PF07993">
    <property type="entry name" value="NAD_binding_4"/>
    <property type="match status" value="1"/>
</dbReference>
<feature type="domain" description="AMP-dependent synthetase/ligase" evidence="4">
    <location>
        <begin position="36"/>
        <end position="339"/>
    </location>
</feature>
<dbReference type="InterPro" id="IPR051414">
    <property type="entry name" value="Adenylate-forming_Reductase"/>
</dbReference>
<dbReference type="EMBL" id="JAPEVB010000007">
    <property type="protein sequence ID" value="KAJ4385395.1"/>
    <property type="molecule type" value="Genomic_DNA"/>
</dbReference>
<dbReference type="Pfam" id="PF00550">
    <property type="entry name" value="PP-binding"/>
    <property type="match status" value="1"/>
</dbReference>
<evidence type="ECO:0008006" key="9">
    <source>
        <dbReference type="Google" id="ProtNLM"/>
    </source>
</evidence>
<dbReference type="Pfam" id="PF00501">
    <property type="entry name" value="AMP-binding"/>
    <property type="match status" value="1"/>
</dbReference>
<dbReference type="SUPFAM" id="SSF51735">
    <property type="entry name" value="NAD(P)-binding Rossmann-fold domains"/>
    <property type="match status" value="1"/>
</dbReference>
<dbReference type="InterPro" id="IPR000873">
    <property type="entry name" value="AMP-dep_synth/lig_dom"/>
</dbReference>
<dbReference type="InterPro" id="IPR036291">
    <property type="entry name" value="NAD(P)-bd_dom_sf"/>
</dbReference>
<dbReference type="InterPro" id="IPR013120">
    <property type="entry name" value="FAR_NAD-bd"/>
</dbReference>
<feature type="transmembrane region" description="Helical" evidence="3">
    <location>
        <begin position="227"/>
        <end position="248"/>
    </location>
</feature>
<reference evidence="7" key="1">
    <citation type="submission" date="2022-10" db="EMBL/GenBank/DDBJ databases">
        <title>Tapping the CABI collections for fungal endophytes: first genome assemblies for Collariella, Neodidymelliopsis, Ascochyta clinopodiicola, Didymella pomorum, Didymosphaeria variabile, Neocosmospora piperis and Neocucurbitaria cava.</title>
        <authorList>
            <person name="Hill R."/>
        </authorList>
    </citation>
    <scope>NUCLEOTIDE SEQUENCE</scope>
    <source>
        <strain evidence="7">IMI 355082</strain>
    </source>
</reference>
<name>A0A9W8YI30_9PEZI</name>
<evidence type="ECO:0000313" key="8">
    <source>
        <dbReference type="Proteomes" id="UP001140453"/>
    </source>
</evidence>
<dbReference type="PANTHER" id="PTHR43439:SF2">
    <property type="entry name" value="ENZYME, PUTATIVE (JCVI)-RELATED"/>
    <property type="match status" value="1"/>
</dbReference>
<evidence type="ECO:0000259" key="6">
    <source>
        <dbReference type="Pfam" id="PF07993"/>
    </source>
</evidence>
<dbReference type="OrthoDB" id="429813at2759"/>
<dbReference type="Pfam" id="PF23562">
    <property type="entry name" value="AMP-binding_C_3"/>
    <property type="match status" value="1"/>
</dbReference>
<protein>
    <recommendedName>
        <fullName evidence="9">Carrier domain-containing protein</fullName>
    </recommendedName>
</protein>
<keyword evidence="3" id="KW-0812">Transmembrane</keyword>
<dbReference type="Gene3D" id="3.40.50.12780">
    <property type="entry name" value="N-terminal domain of ligase-like"/>
    <property type="match status" value="1"/>
</dbReference>
<feature type="domain" description="Thioester reductase (TE)" evidence="6">
    <location>
        <begin position="694"/>
        <end position="926"/>
    </location>
</feature>
<dbReference type="InterPro" id="IPR036736">
    <property type="entry name" value="ACP-like_sf"/>
</dbReference>
<dbReference type="InterPro" id="IPR009081">
    <property type="entry name" value="PP-bd_ACP"/>
</dbReference>
<evidence type="ECO:0000313" key="7">
    <source>
        <dbReference type="EMBL" id="KAJ4385395.1"/>
    </source>
</evidence>
<keyword evidence="1" id="KW-0596">Phosphopantetheine</keyword>
<keyword evidence="3" id="KW-0472">Membrane</keyword>
<evidence type="ECO:0000256" key="3">
    <source>
        <dbReference type="SAM" id="Phobius"/>
    </source>
</evidence>
<sequence>MVPPFYGRRLVPQVLDELAVTDPQRVYAAIPRTADVKDGYQDITVADLARCVNFTSKWIEEKFGTSSNFETITYIGLSDLRSIVTLLAAIKTGYKLLIPSPRNPASVNYHLMTQTGSGKVLYAAELEPLIQPLKTLLPTAISDAVPSLQVMLESKPEPYHYRKTFEEARYNPIAVLHSSGSTGLPKPITITNGSIAAHDGDLILPAPAGRKKQDTSLFTLSRENRRLYLILPFFHLGGFIFFTDYAILGNLTLVLGPAHVAPDALLLREVAEQQPLRAIMVVPAIIEQLLHDPKGEDLLKSLDFVTCAGAPLSASVGDRVARIVRLCNFIGSTETFPLPELQKAPDDWQYHEFNPYLKHEMQLYDESTETFELVIHADDTTQDQAPVYHNLPGVNPFYTRDLFTKHPTKPNLYKYYGRRDDILVLANGEKMNPIPLEQHVQGDSRLKGVLLIGNGRIQTNLLLEPNERLDEVGKLHLLQSLWPRIEQANANVPGQGRVRRGMVICASPDKPFARTGKGTIIRKLTEKAYEDEIDYLYSAASLQDRFIDVNLKSSPATGYEPAAINRFLRQIITASFPAASTIGETEDFFAHGLDSIQTLEITANLKRNLQALTPNSVTWIKPRIIFQHSTLDSLTKVLVNFLTGAVVPLEDSQKVRANAVEDAVARYVKDLPVSPPHVAGVGVDAANIIVAVIGSTGYVGTHLLANLLKNSAISHIYCLDRGSDAPARLATSLKEIDKDLDTSKLTFFKIKIGAPSLGFEQDQHYQKIVSEVDVVLYNSWRLDFGLALHSFDPFLRTTSDLIKLSVASQRNIRIVFVSSMSSVEGYAFSGSTVPEALVTDPLAALNTGYGQSKLVAERILVTANQRAGVPVSIVRLGQVGGSSRGNCVWADQPWISALIRTSKALGSFPNPVVPIDWVPVDSVATVLESVIVKSASFPQPCEVFNVVSEPQSWKVLVEAVRESEPAAVSEIVSLQDWVHKLLRVSNPSSADIQKLPALRMLDFYQGLGSGCESVNYATEHTKVISGLDLAPVDRALLVSWLKTWNL</sequence>
<dbReference type="Proteomes" id="UP001140453">
    <property type="component" value="Unassembled WGS sequence"/>
</dbReference>
<keyword evidence="3" id="KW-1133">Transmembrane helix</keyword>
<dbReference type="Gene3D" id="3.40.50.720">
    <property type="entry name" value="NAD(P)-binding Rossmann-like Domain"/>
    <property type="match status" value="1"/>
</dbReference>
<organism evidence="7 8">
    <name type="scientific">Gnomoniopsis smithogilvyi</name>
    <dbReference type="NCBI Taxonomy" id="1191159"/>
    <lineage>
        <taxon>Eukaryota</taxon>
        <taxon>Fungi</taxon>
        <taxon>Dikarya</taxon>
        <taxon>Ascomycota</taxon>
        <taxon>Pezizomycotina</taxon>
        <taxon>Sordariomycetes</taxon>
        <taxon>Sordariomycetidae</taxon>
        <taxon>Diaporthales</taxon>
        <taxon>Gnomoniaceae</taxon>
        <taxon>Gnomoniopsis</taxon>
    </lineage>
</organism>
<dbReference type="AlphaFoldDB" id="A0A9W8YI30"/>
<dbReference type="SUPFAM" id="SSF56801">
    <property type="entry name" value="Acetyl-CoA synthetase-like"/>
    <property type="match status" value="1"/>
</dbReference>
<accession>A0A9W8YI30</accession>
<keyword evidence="2" id="KW-0597">Phosphoprotein</keyword>
<evidence type="ECO:0000259" key="5">
    <source>
        <dbReference type="Pfam" id="PF00550"/>
    </source>
</evidence>
<dbReference type="InterPro" id="IPR042099">
    <property type="entry name" value="ANL_N_sf"/>
</dbReference>
<dbReference type="Gene3D" id="1.10.1200.10">
    <property type="entry name" value="ACP-like"/>
    <property type="match status" value="1"/>
</dbReference>
<dbReference type="PANTHER" id="PTHR43439">
    <property type="entry name" value="PHENYLACETATE-COENZYME A LIGASE"/>
    <property type="match status" value="1"/>
</dbReference>
<dbReference type="SUPFAM" id="SSF47336">
    <property type="entry name" value="ACP-like"/>
    <property type="match status" value="1"/>
</dbReference>
<proteinExistence type="predicted"/>
<keyword evidence="8" id="KW-1185">Reference proteome</keyword>
<evidence type="ECO:0000259" key="4">
    <source>
        <dbReference type="Pfam" id="PF00501"/>
    </source>
</evidence>
<evidence type="ECO:0000256" key="1">
    <source>
        <dbReference type="ARBA" id="ARBA00022450"/>
    </source>
</evidence>
<evidence type="ECO:0000256" key="2">
    <source>
        <dbReference type="ARBA" id="ARBA00022553"/>
    </source>
</evidence>
<comment type="caution">
    <text evidence="7">The sequence shown here is derived from an EMBL/GenBank/DDBJ whole genome shotgun (WGS) entry which is preliminary data.</text>
</comment>
<dbReference type="InterPro" id="IPR020845">
    <property type="entry name" value="AMP-binding_CS"/>
</dbReference>